<evidence type="ECO:0000313" key="8">
    <source>
        <dbReference type="EMBL" id="CAG4635217.1"/>
    </source>
</evidence>
<dbReference type="GO" id="GO:0003735">
    <property type="term" value="F:structural constituent of ribosome"/>
    <property type="evidence" value="ECO:0007669"/>
    <property type="project" value="TreeGrafter"/>
</dbReference>
<dbReference type="AlphaFoldDB" id="A0A9N6WT31"/>
<dbReference type="InterPro" id="IPR013870">
    <property type="entry name" value="Ribosomal_mL54"/>
</dbReference>
<sequence>MVAMAWRNLFTSRLLQINASWNVQIVSGFAKPAGVPGALGTKKAGKAGKLGPIVEKKILPVETDPEKLVNFLCVSKFLKQGEDIKLKPDNEYPDWLWTLRIGKAPPLEEMDPNSLDYWKKVVKLHKLRNNRLRALKRY</sequence>
<reference evidence="8" key="1">
    <citation type="submission" date="2021-04" db="EMBL/GenBank/DDBJ databases">
        <authorList>
            <person name="Cornetti L."/>
        </authorList>
    </citation>
    <scope>NUCLEOTIDE SEQUENCE</scope>
</reference>
<evidence type="ECO:0000256" key="6">
    <source>
        <dbReference type="ARBA" id="ARBA00033752"/>
    </source>
</evidence>
<evidence type="ECO:0000256" key="5">
    <source>
        <dbReference type="ARBA" id="ARBA00023274"/>
    </source>
</evidence>
<evidence type="ECO:0000256" key="1">
    <source>
        <dbReference type="ARBA" id="ARBA00004173"/>
    </source>
</evidence>
<evidence type="ECO:0000256" key="3">
    <source>
        <dbReference type="ARBA" id="ARBA00022980"/>
    </source>
</evidence>
<protein>
    <recommendedName>
        <fullName evidence="7">Large ribosomal subunit protein mL54</fullName>
    </recommendedName>
</protein>
<dbReference type="Pfam" id="PF08561">
    <property type="entry name" value="Ribosomal_L37"/>
    <property type="match status" value="1"/>
</dbReference>
<proteinExistence type="inferred from homology"/>
<gene>
    <name evidence="8" type="primary">EOG090X0KWJ</name>
</gene>
<comment type="subcellular location">
    <subcellularLocation>
        <location evidence="1">Mitochondrion</location>
    </subcellularLocation>
</comment>
<keyword evidence="3" id="KW-0689">Ribosomal protein</keyword>
<keyword evidence="4" id="KW-0496">Mitochondrion</keyword>
<accession>A0A9N6WT31</accession>
<keyword evidence="5" id="KW-0687">Ribonucleoprotein</keyword>
<dbReference type="PANTHER" id="PTHR28595:SF1">
    <property type="entry name" value="LARGE RIBOSOMAL SUBUNIT PROTEIN ML54"/>
    <property type="match status" value="1"/>
</dbReference>
<comment type="similarity">
    <text evidence="6">Belongs to the mitochondrion-specific ribosomal protein mL54 family.</text>
</comment>
<keyword evidence="2" id="KW-0809">Transit peptide</keyword>
<dbReference type="GO" id="GO:0005762">
    <property type="term" value="C:mitochondrial large ribosomal subunit"/>
    <property type="evidence" value="ECO:0007669"/>
    <property type="project" value="TreeGrafter"/>
</dbReference>
<organism evidence="8">
    <name type="scientific">Alona affinis</name>
    <dbReference type="NCBI Taxonomy" id="381656"/>
    <lineage>
        <taxon>Eukaryota</taxon>
        <taxon>Metazoa</taxon>
        <taxon>Ecdysozoa</taxon>
        <taxon>Arthropoda</taxon>
        <taxon>Crustacea</taxon>
        <taxon>Branchiopoda</taxon>
        <taxon>Diplostraca</taxon>
        <taxon>Cladocera</taxon>
        <taxon>Anomopoda</taxon>
        <taxon>Chydoridae</taxon>
        <taxon>Alona</taxon>
    </lineage>
</organism>
<evidence type="ECO:0000256" key="7">
    <source>
        <dbReference type="ARBA" id="ARBA00035179"/>
    </source>
</evidence>
<dbReference type="EMBL" id="OC978562">
    <property type="protein sequence ID" value="CAG4635217.1"/>
    <property type="molecule type" value="Genomic_DNA"/>
</dbReference>
<evidence type="ECO:0000256" key="2">
    <source>
        <dbReference type="ARBA" id="ARBA00022946"/>
    </source>
</evidence>
<dbReference type="PANTHER" id="PTHR28595">
    <property type="entry name" value="39S RIBOSOMAL PROTEIN L54, MITOCHONDRIAL"/>
    <property type="match status" value="1"/>
</dbReference>
<evidence type="ECO:0000256" key="4">
    <source>
        <dbReference type="ARBA" id="ARBA00023128"/>
    </source>
</evidence>
<name>A0A9N6WT31_9CRUS</name>